<dbReference type="InterPro" id="IPR041909">
    <property type="entry name" value="Sbi_C3_db_domIV"/>
</dbReference>
<dbReference type="InterPro" id="IPR013783">
    <property type="entry name" value="Ig-like_fold"/>
</dbReference>
<gene>
    <name evidence="7" type="ORF">H9661_11065</name>
</gene>
<dbReference type="Gene3D" id="2.60.40.10">
    <property type="entry name" value="Immunoglobulins"/>
    <property type="match status" value="1"/>
</dbReference>
<evidence type="ECO:0000259" key="6">
    <source>
        <dbReference type="PROSITE" id="PS50853"/>
    </source>
</evidence>
<dbReference type="SMART" id="SM00060">
    <property type="entry name" value="FN3"/>
    <property type="match status" value="1"/>
</dbReference>
<proteinExistence type="predicted"/>
<dbReference type="Pfam" id="PF13540">
    <property type="entry name" value="RCC1_2"/>
    <property type="match status" value="2"/>
</dbReference>
<evidence type="ECO:0000256" key="5">
    <source>
        <dbReference type="ARBA" id="ARBA00022737"/>
    </source>
</evidence>
<dbReference type="InterPro" id="IPR058923">
    <property type="entry name" value="RCC1-like_dom"/>
</dbReference>
<keyword evidence="3" id="KW-0344">Guanine-nucleotide releasing factor</keyword>
<dbReference type="EMBL" id="JACSRA010000016">
    <property type="protein sequence ID" value="MBD7911900.1"/>
    <property type="molecule type" value="Genomic_DNA"/>
</dbReference>
<dbReference type="Proteomes" id="UP000627781">
    <property type="component" value="Unassembled WGS sequence"/>
</dbReference>
<dbReference type="Gene3D" id="2.130.10.30">
    <property type="entry name" value="Regulator of chromosome condensation 1/beta-lactamase-inhibitor protein II"/>
    <property type="match status" value="2"/>
</dbReference>
<feature type="domain" description="Fibronectin type-III" evidence="6">
    <location>
        <begin position="1106"/>
        <end position="1200"/>
    </location>
</feature>
<dbReference type="Pfam" id="PF00041">
    <property type="entry name" value="fn3"/>
    <property type="match status" value="1"/>
</dbReference>
<dbReference type="SUPFAM" id="SSF50985">
    <property type="entry name" value="RCC1/BLIP-II"/>
    <property type="match status" value="2"/>
</dbReference>
<evidence type="ECO:0000256" key="4">
    <source>
        <dbReference type="ARBA" id="ARBA00022729"/>
    </source>
</evidence>
<dbReference type="InterPro" id="IPR009091">
    <property type="entry name" value="RCC1/BLIP-II"/>
</dbReference>
<evidence type="ECO:0000313" key="7">
    <source>
        <dbReference type="EMBL" id="MBD7911900.1"/>
    </source>
</evidence>
<dbReference type="CDD" id="cd00063">
    <property type="entry name" value="FN3"/>
    <property type="match status" value="1"/>
</dbReference>
<dbReference type="RefSeq" id="WP_191768794.1">
    <property type="nucleotide sequence ID" value="NZ_JACSRA010000016.1"/>
</dbReference>
<dbReference type="PRINTS" id="PR00633">
    <property type="entry name" value="RCCNDNSATION"/>
</dbReference>
<keyword evidence="8" id="KW-1185">Reference proteome</keyword>
<evidence type="ECO:0000313" key="8">
    <source>
        <dbReference type="Proteomes" id="UP000627781"/>
    </source>
</evidence>
<name>A0ABR8PUN9_9CLOT</name>
<dbReference type="InterPro" id="IPR036116">
    <property type="entry name" value="FN3_sf"/>
</dbReference>
<dbReference type="SUPFAM" id="SSF49265">
    <property type="entry name" value="Fibronectin type III"/>
    <property type="match status" value="1"/>
</dbReference>
<dbReference type="PROSITE" id="PS51257">
    <property type="entry name" value="PROKAR_LIPOPROTEIN"/>
    <property type="match status" value="1"/>
</dbReference>
<keyword evidence="4" id="KW-0732">Signal</keyword>
<sequence>MKFFMKKIKSKLIKNLVLMTILGIVGGCTAMFQSPIYVKASENASTYESEIKEVGMSENNTIVVRADGTAWGCGANDNYELGTGYREMDVCYYYKVQSKIPIDNVKDVKCASKYTVFLKNDGTVYECGDDQYGFQYSYYPGITTPMQSSIKDVTDIACGSNHSIFIKKDGTVWACGNNDKGQIGNEINNTTPDGDIIIHMGGPHEIGIENVKKVACGSDYTIFIKNDGTVWGCGANDKGQLGLGNTTNQTTIVKIPIEDVKDVKCGSDHTIFIKNDGTIWGTGYNEKGQLGIENYINQFTPVKISMENVKDISCGANHTIIVKNDGTVWASGYNNNGQLGYNWDDTHYKFFQISIDKVKRIICGGDHSVFIKDNGEIWASGSNAHGELGLGDTANSKETSPINITNAWYLGARYILNKTDNNLSYFNEYGSLATMIYGKSDYDENKPIGYKFDDYSLDMKSLVRNGTDPTIKEVLPDGSAVTIDKDGILKYFGGFVQESLRVQPRYDLVEYGAVCPKVDDNSILNGKVVDKVKYGMVEQTPVVMFYIKDGSVFYFIPENTVSGGGISWVGSGNKNPNQIKVLPLKQKEFVKTTVYKDKSAKALFFLFQKVNGDLVYFDSNNNEVSTGVNMGNVLQIIPCTLNNSTIYLMKDGTLKYLNDKGKATDITLPNGTSVQGVLSNKFIKMSDGLIYTLNNNTLGTTNILESEIKTAVNNIIWMKNGIVQTVDNDGKITVLTNVNGALIKEIRAFDNNNAFIVNQDNTTYGVGSLINGVDLKSKNINYDNIGTFISNNDNSNQMKLIIMKNGAVYACSSNFKRSEKIAFGGNVLEGFQEKSLNEAKEAVDKAESRKLQEDVTAAQQLVTALSNENDKTALQNRLNAIQISDTSQVQLDNAKSAVEKAESSKLQEDVTAAQNLVDALENSREKTGLLVRVYVVQVYINNVADATTKVANAEKTKTQANVDAAQASIKLLPMGDNNRTSLQSRLDAVQAHITYETQLSNAASAVAKVEVTKQKKDLDYAQTLVTMLIDGMPKTTLQTRLTAVQIYIDNLNYSTTKVENAESTKVQVDVDAAQAAINLLPEGDNNRDTLQSRLDAIQNYIDNLPSATNIKVTQIGKDSISISWQTNSVNKLRYQIRVGSQYVAIDGTLTATPTWILLTNKNFTIKGLNQNTSYDISVNARNQEGIVCFKSGIVNVTTLN</sequence>
<dbReference type="PANTHER" id="PTHR45982:SF1">
    <property type="entry name" value="REGULATOR OF CHROMOSOME CONDENSATION"/>
    <property type="match status" value="1"/>
</dbReference>
<reference evidence="7 8" key="1">
    <citation type="submission" date="2020-08" db="EMBL/GenBank/DDBJ databases">
        <title>A Genomic Blueprint of the Chicken Gut Microbiome.</title>
        <authorList>
            <person name="Gilroy R."/>
            <person name="Ravi A."/>
            <person name="Getino M."/>
            <person name="Pursley I."/>
            <person name="Horton D.L."/>
            <person name="Alikhan N.-F."/>
            <person name="Baker D."/>
            <person name="Gharbi K."/>
            <person name="Hall N."/>
            <person name="Watson M."/>
            <person name="Adriaenssens E.M."/>
            <person name="Foster-Nyarko E."/>
            <person name="Jarju S."/>
            <person name="Secka A."/>
            <person name="Antonio M."/>
            <person name="Oren A."/>
            <person name="Chaudhuri R."/>
            <person name="La Ragione R.M."/>
            <person name="Hildebrand F."/>
            <person name="Pallen M.J."/>
        </authorList>
    </citation>
    <scope>NUCLEOTIDE SEQUENCE [LARGE SCALE GENOMIC DNA]</scope>
    <source>
        <strain evidence="7 8">Sa3CVN1</strain>
    </source>
</reference>
<dbReference type="PROSITE" id="PS50012">
    <property type="entry name" value="RCC1_3"/>
    <property type="match status" value="5"/>
</dbReference>
<dbReference type="PROSITE" id="PS00626">
    <property type="entry name" value="RCC1_2"/>
    <property type="match status" value="1"/>
</dbReference>
<dbReference type="PANTHER" id="PTHR45982">
    <property type="entry name" value="REGULATOR OF CHROMOSOME CONDENSATION"/>
    <property type="match status" value="1"/>
</dbReference>
<evidence type="ECO:0000256" key="3">
    <source>
        <dbReference type="ARBA" id="ARBA00022658"/>
    </source>
</evidence>
<evidence type="ECO:0000256" key="1">
    <source>
        <dbReference type="ARBA" id="ARBA00004613"/>
    </source>
</evidence>
<dbReference type="Pfam" id="PF25390">
    <property type="entry name" value="WD40_RLD"/>
    <property type="match status" value="1"/>
</dbReference>
<accession>A0ABR8PUN9</accession>
<comment type="subcellular location">
    <subcellularLocation>
        <location evidence="1">Secreted</location>
    </subcellularLocation>
</comment>
<dbReference type="InterPro" id="IPR000408">
    <property type="entry name" value="Reg_chr_condens"/>
</dbReference>
<keyword evidence="2" id="KW-0964">Secreted</keyword>
<evidence type="ECO:0000256" key="2">
    <source>
        <dbReference type="ARBA" id="ARBA00022525"/>
    </source>
</evidence>
<dbReference type="Gene3D" id="1.10.10.1270">
    <property type="entry name" value="Sbi, C3 binding domain IV"/>
    <property type="match status" value="3"/>
</dbReference>
<keyword evidence="5" id="KW-0677">Repeat</keyword>
<dbReference type="InterPro" id="IPR051553">
    <property type="entry name" value="Ran_GTPase-activating"/>
</dbReference>
<organism evidence="7 8">
    <name type="scientific">Clostridium cibarium</name>
    <dbReference type="NCBI Taxonomy" id="2762247"/>
    <lineage>
        <taxon>Bacteria</taxon>
        <taxon>Bacillati</taxon>
        <taxon>Bacillota</taxon>
        <taxon>Clostridia</taxon>
        <taxon>Eubacteriales</taxon>
        <taxon>Clostridiaceae</taxon>
        <taxon>Clostridium</taxon>
    </lineage>
</organism>
<protein>
    <submittedName>
        <fullName evidence="7">Fibronectin type III domain-containing protein</fullName>
    </submittedName>
</protein>
<dbReference type="PROSITE" id="PS50853">
    <property type="entry name" value="FN3"/>
    <property type="match status" value="1"/>
</dbReference>
<dbReference type="InterPro" id="IPR003961">
    <property type="entry name" value="FN3_dom"/>
</dbReference>
<comment type="caution">
    <text evidence="7">The sequence shown here is derived from an EMBL/GenBank/DDBJ whole genome shotgun (WGS) entry which is preliminary data.</text>
</comment>